<keyword evidence="2" id="KW-1185">Reference proteome</keyword>
<proteinExistence type="predicted"/>
<comment type="caution">
    <text evidence="1">The sequence shown here is derived from an EMBL/GenBank/DDBJ whole genome shotgun (WGS) entry which is preliminary data.</text>
</comment>
<organism evidence="1 2">
    <name type="scientific">Pangasius djambal</name>
    <dbReference type="NCBI Taxonomy" id="1691987"/>
    <lineage>
        <taxon>Eukaryota</taxon>
        <taxon>Metazoa</taxon>
        <taxon>Chordata</taxon>
        <taxon>Craniata</taxon>
        <taxon>Vertebrata</taxon>
        <taxon>Euteleostomi</taxon>
        <taxon>Actinopterygii</taxon>
        <taxon>Neopterygii</taxon>
        <taxon>Teleostei</taxon>
        <taxon>Ostariophysi</taxon>
        <taxon>Siluriformes</taxon>
        <taxon>Pangasiidae</taxon>
        <taxon>Pangasius</taxon>
    </lineage>
</organism>
<dbReference type="EMBL" id="CM041001">
    <property type="protein sequence ID" value="MCJ8748836.1"/>
    <property type="molecule type" value="Genomic_DNA"/>
</dbReference>
<protein>
    <submittedName>
        <fullName evidence="1">Uncharacterized protein</fullName>
    </submittedName>
</protein>
<dbReference type="Proteomes" id="UP000830395">
    <property type="component" value="Chromosome 27"/>
</dbReference>
<name>A0ACC5ZLA9_9TELE</name>
<sequence length="222" mass="24583">MLRARRKKVNISASGAQHRGRTRRSRVKRCSEEKDGKDPGMGGAVSSQEADPPSQENPTSMQTTVKVRSTKTLPLPEGLDCSKMCPKCSSFLKPAVVPSGHTTSLLQCPQCSTTPLCEHCLYPCPDGTCTNKSCQAVSMLLTCAQVTDLNSRVYGCPLFRACPKCHSVMMHESGCKYVRCAQCRHTYCFICLRIQLECVKDTNMYWSLTCSAPRAARQRFQT</sequence>
<gene>
    <name evidence="1" type="ORF">PDJAM_G00169320</name>
</gene>
<evidence type="ECO:0000313" key="1">
    <source>
        <dbReference type="EMBL" id="MCJ8748836.1"/>
    </source>
</evidence>
<evidence type="ECO:0000313" key="2">
    <source>
        <dbReference type="Proteomes" id="UP000830395"/>
    </source>
</evidence>
<accession>A0ACC5ZLA9</accession>
<reference evidence="1" key="1">
    <citation type="submission" date="2020-02" db="EMBL/GenBank/DDBJ databases">
        <title>Genome sequencing of the panga catfish, Pangasius djambal.</title>
        <authorList>
            <person name="Wen M."/>
            <person name="Zahm M."/>
            <person name="Roques C."/>
            <person name="Cabau C."/>
            <person name="Klopp C."/>
            <person name="Donnadieu C."/>
            <person name="Jouanno E."/>
            <person name="Avarre J.-C."/>
            <person name="Campet M."/>
            <person name="Ha T."/>
            <person name="Dugue R."/>
            <person name="Lampietro C."/>
            <person name="Louis A."/>
            <person name="Herpin A."/>
            <person name="Echchiki A."/>
            <person name="Berthelot C."/>
            <person name="Parey E."/>
            <person name="Roest-Crollius H."/>
            <person name="Braasch I."/>
            <person name="Postlethwait J.H."/>
            <person name="Bobe J."/>
            <person name="Montfort J."/>
            <person name="Bouchez O."/>
            <person name="Begum T."/>
            <person name="Schartl M."/>
            <person name="Gustiano R."/>
            <person name="Guiguen Y."/>
        </authorList>
    </citation>
    <scope>NUCLEOTIDE SEQUENCE</scope>
    <source>
        <strain evidence="1">Pdj_M5554</strain>
    </source>
</reference>